<proteinExistence type="predicted"/>
<evidence type="ECO:0000313" key="1">
    <source>
        <dbReference type="EMBL" id="RPA90224.1"/>
    </source>
</evidence>
<name>A0A3N4J8T7_9PEZI</name>
<accession>A0A3N4J8T7</accession>
<evidence type="ECO:0000313" key="2">
    <source>
        <dbReference type="Proteomes" id="UP000276215"/>
    </source>
</evidence>
<organism evidence="1 2">
    <name type="scientific">Choiromyces venosus 120613-1</name>
    <dbReference type="NCBI Taxonomy" id="1336337"/>
    <lineage>
        <taxon>Eukaryota</taxon>
        <taxon>Fungi</taxon>
        <taxon>Dikarya</taxon>
        <taxon>Ascomycota</taxon>
        <taxon>Pezizomycotina</taxon>
        <taxon>Pezizomycetes</taxon>
        <taxon>Pezizales</taxon>
        <taxon>Tuberaceae</taxon>
        <taxon>Choiromyces</taxon>
    </lineage>
</organism>
<sequence length="58" mass="6833">MSTLQHMYLSLINHITVPRLWLRYNLGHSSRECPTAQCQIRLNDTFNLNRNQSLTTCK</sequence>
<reference evidence="1 2" key="1">
    <citation type="journal article" date="2018" name="Nat. Ecol. Evol.">
        <title>Pezizomycetes genomes reveal the molecular basis of ectomycorrhizal truffle lifestyle.</title>
        <authorList>
            <person name="Murat C."/>
            <person name="Payen T."/>
            <person name="Noel B."/>
            <person name="Kuo A."/>
            <person name="Morin E."/>
            <person name="Chen J."/>
            <person name="Kohler A."/>
            <person name="Krizsan K."/>
            <person name="Balestrini R."/>
            <person name="Da Silva C."/>
            <person name="Montanini B."/>
            <person name="Hainaut M."/>
            <person name="Levati E."/>
            <person name="Barry K.W."/>
            <person name="Belfiori B."/>
            <person name="Cichocki N."/>
            <person name="Clum A."/>
            <person name="Dockter R.B."/>
            <person name="Fauchery L."/>
            <person name="Guy J."/>
            <person name="Iotti M."/>
            <person name="Le Tacon F."/>
            <person name="Lindquist E.A."/>
            <person name="Lipzen A."/>
            <person name="Malagnac F."/>
            <person name="Mello A."/>
            <person name="Molinier V."/>
            <person name="Miyauchi S."/>
            <person name="Poulain J."/>
            <person name="Riccioni C."/>
            <person name="Rubini A."/>
            <person name="Sitrit Y."/>
            <person name="Splivallo R."/>
            <person name="Traeger S."/>
            <person name="Wang M."/>
            <person name="Zifcakova L."/>
            <person name="Wipf D."/>
            <person name="Zambonelli A."/>
            <person name="Paolocci F."/>
            <person name="Nowrousian M."/>
            <person name="Ottonello S."/>
            <person name="Baldrian P."/>
            <person name="Spatafora J.W."/>
            <person name="Henrissat B."/>
            <person name="Nagy L.G."/>
            <person name="Aury J.M."/>
            <person name="Wincker P."/>
            <person name="Grigoriev I.V."/>
            <person name="Bonfante P."/>
            <person name="Martin F.M."/>
        </authorList>
    </citation>
    <scope>NUCLEOTIDE SEQUENCE [LARGE SCALE GENOMIC DNA]</scope>
    <source>
        <strain evidence="1 2">120613-1</strain>
    </source>
</reference>
<protein>
    <submittedName>
        <fullName evidence="1">Uncharacterized protein</fullName>
    </submittedName>
</protein>
<dbReference type="AlphaFoldDB" id="A0A3N4J8T7"/>
<dbReference type="Proteomes" id="UP000276215">
    <property type="component" value="Unassembled WGS sequence"/>
</dbReference>
<dbReference type="EMBL" id="ML120534">
    <property type="protein sequence ID" value="RPA90224.1"/>
    <property type="molecule type" value="Genomic_DNA"/>
</dbReference>
<gene>
    <name evidence="1" type="ORF">L873DRAFT_1821522</name>
</gene>
<keyword evidence="2" id="KW-1185">Reference proteome</keyword>